<feature type="signal peptide" evidence="2">
    <location>
        <begin position="1"/>
        <end position="22"/>
    </location>
</feature>
<proteinExistence type="predicted"/>
<dbReference type="InterPro" id="IPR010870">
    <property type="entry name" value="Porin_O/P"/>
</dbReference>
<evidence type="ECO:0008006" key="5">
    <source>
        <dbReference type="Google" id="ProtNLM"/>
    </source>
</evidence>
<dbReference type="Gene3D" id="2.40.160.10">
    <property type="entry name" value="Porin"/>
    <property type="match status" value="1"/>
</dbReference>
<accession>A0ABS5C2J3</accession>
<evidence type="ECO:0000313" key="4">
    <source>
        <dbReference type="Proteomes" id="UP000676565"/>
    </source>
</evidence>
<evidence type="ECO:0000256" key="1">
    <source>
        <dbReference type="SAM" id="MobiDB-lite"/>
    </source>
</evidence>
<evidence type="ECO:0000313" key="3">
    <source>
        <dbReference type="EMBL" id="MBP3960176.1"/>
    </source>
</evidence>
<organism evidence="3 4">
    <name type="scientific">Gemmata palustris</name>
    <dbReference type="NCBI Taxonomy" id="2822762"/>
    <lineage>
        <taxon>Bacteria</taxon>
        <taxon>Pseudomonadati</taxon>
        <taxon>Planctomycetota</taxon>
        <taxon>Planctomycetia</taxon>
        <taxon>Gemmatales</taxon>
        <taxon>Gemmataceae</taxon>
        <taxon>Gemmata</taxon>
    </lineage>
</organism>
<feature type="region of interest" description="Disordered" evidence="1">
    <location>
        <begin position="18"/>
        <end position="62"/>
    </location>
</feature>
<name>A0ABS5C2J3_9BACT</name>
<keyword evidence="2" id="KW-0732">Signal</keyword>
<protein>
    <recommendedName>
        <fullName evidence="5">Porin</fullName>
    </recommendedName>
</protein>
<dbReference type="Proteomes" id="UP000676565">
    <property type="component" value="Unassembled WGS sequence"/>
</dbReference>
<dbReference type="SUPFAM" id="SSF56935">
    <property type="entry name" value="Porins"/>
    <property type="match status" value="1"/>
</dbReference>
<comment type="caution">
    <text evidence="3">The sequence shown here is derived from an EMBL/GenBank/DDBJ whole genome shotgun (WGS) entry which is preliminary data.</text>
</comment>
<dbReference type="InterPro" id="IPR023614">
    <property type="entry name" value="Porin_dom_sf"/>
</dbReference>
<feature type="chain" id="PRO_5045559807" description="Porin" evidence="2">
    <location>
        <begin position="23"/>
        <end position="457"/>
    </location>
</feature>
<reference evidence="3 4" key="1">
    <citation type="submission" date="2021-04" db="EMBL/GenBank/DDBJ databases">
        <authorList>
            <person name="Ivanova A."/>
        </authorList>
    </citation>
    <scope>NUCLEOTIDE SEQUENCE [LARGE SCALE GENOMIC DNA]</scope>
    <source>
        <strain evidence="3 4">G18</strain>
    </source>
</reference>
<dbReference type="Pfam" id="PF07396">
    <property type="entry name" value="Porin_O_P"/>
    <property type="match status" value="1"/>
</dbReference>
<dbReference type="EMBL" id="JAGKQQ010000001">
    <property type="protein sequence ID" value="MBP3960176.1"/>
    <property type="molecule type" value="Genomic_DNA"/>
</dbReference>
<sequence>MTRWAAWIALVVTGSISAPTRASDLPPEPSAPAGERAPPSPPAPVAGAPTVPNLPPDTTNPLAERLGLKPTIELRGRIEADAVVVSQSTSSKALIGDLQNGYGFRRARLGAQGTVGDSARWVAEIDFANGNFRPRDLYVGLTALPGLRELRVGYFREPFSLEGATSSRFITFMERSPLNELDPARDWGVAGRWWTENERATFALGAFRVGTNNGGFSGGDDGNWAVTTRLTGLPIYANDEGIFRLIHIGGAFSHRVPPNGVVRYAPDAQSNILDVNDSPVSPFLPTINIPASSQQLYNLQAAAVFGPLSFQGEWFGTTIQQTGAGPVFLHGFYVDASYFLTGEHRGYDRTDAAFANVSVLRPLVRTPSTPATGFGAVELAARFAVGDFMSANLPKAPSGPFATASQGAVLFQMTLGANWYLNDYTRIMVNYTMATPDARGTPALPVHVFGVRTALFW</sequence>
<keyword evidence="4" id="KW-1185">Reference proteome</keyword>
<dbReference type="RefSeq" id="WP_210661281.1">
    <property type="nucleotide sequence ID" value="NZ_JAGKQQ010000001.1"/>
</dbReference>
<gene>
    <name evidence="3" type="ORF">J8F10_33535</name>
</gene>
<evidence type="ECO:0000256" key="2">
    <source>
        <dbReference type="SAM" id="SignalP"/>
    </source>
</evidence>